<dbReference type="Proteomes" id="UP001374535">
    <property type="component" value="Chromosome 6"/>
</dbReference>
<evidence type="ECO:0000313" key="1">
    <source>
        <dbReference type="EMBL" id="WVZ06039.1"/>
    </source>
</evidence>
<organism evidence="1 2">
    <name type="scientific">Vigna mungo</name>
    <name type="common">Black gram</name>
    <name type="synonym">Phaseolus mungo</name>
    <dbReference type="NCBI Taxonomy" id="3915"/>
    <lineage>
        <taxon>Eukaryota</taxon>
        <taxon>Viridiplantae</taxon>
        <taxon>Streptophyta</taxon>
        <taxon>Embryophyta</taxon>
        <taxon>Tracheophyta</taxon>
        <taxon>Spermatophyta</taxon>
        <taxon>Magnoliopsida</taxon>
        <taxon>eudicotyledons</taxon>
        <taxon>Gunneridae</taxon>
        <taxon>Pentapetalae</taxon>
        <taxon>rosids</taxon>
        <taxon>fabids</taxon>
        <taxon>Fabales</taxon>
        <taxon>Fabaceae</taxon>
        <taxon>Papilionoideae</taxon>
        <taxon>50 kb inversion clade</taxon>
        <taxon>NPAAA clade</taxon>
        <taxon>indigoferoid/millettioid clade</taxon>
        <taxon>Phaseoleae</taxon>
        <taxon>Vigna</taxon>
    </lineage>
</organism>
<accession>A0AAQ3RSD6</accession>
<reference evidence="1 2" key="1">
    <citation type="journal article" date="2023" name="Life. Sci Alliance">
        <title>Evolutionary insights into 3D genome organization and epigenetic landscape of Vigna mungo.</title>
        <authorList>
            <person name="Junaid A."/>
            <person name="Singh B."/>
            <person name="Bhatia S."/>
        </authorList>
    </citation>
    <scope>NUCLEOTIDE SEQUENCE [LARGE SCALE GENOMIC DNA]</scope>
    <source>
        <strain evidence="1">Urdbean</strain>
    </source>
</reference>
<dbReference type="EMBL" id="CP144695">
    <property type="protein sequence ID" value="WVZ06039.1"/>
    <property type="molecule type" value="Genomic_DNA"/>
</dbReference>
<evidence type="ECO:0000313" key="2">
    <source>
        <dbReference type="Proteomes" id="UP001374535"/>
    </source>
</evidence>
<dbReference type="AlphaFoldDB" id="A0AAQ3RSD6"/>
<gene>
    <name evidence="1" type="ORF">V8G54_019385</name>
</gene>
<protein>
    <submittedName>
        <fullName evidence="1">Uncharacterized protein</fullName>
    </submittedName>
</protein>
<feature type="non-terminal residue" evidence="1">
    <location>
        <position position="114"/>
    </location>
</feature>
<name>A0AAQ3RSD6_VIGMU</name>
<proteinExistence type="predicted"/>
<sequence length="114" mass="12773">MMIAIEKEAGLSRGLRWPVRPVAPWMVLWPSSTRRRFTNEAISRERWVVEEEISTLSPLMSTDGERRRVAERDALGRGSSRPVGGGRWCGCWRGGVSVLDGGALDFECARDRGL</sequence>
<keyword evidence="2" id="KW-1185">Reference proteome</keyword>